<organism evidence="3">
    <name type="scientific">Cladocopium goreaui</name>
    <dbReference type="NCBI Taxonomy" id="2562237"/>
    <lineage>
        <taxon>Eukaryota</taxon>
        <taxon>Sar</taxon>
        <taxon>Alveolata</taxon>
        <taxon>Dinophyceae</taxon>
        <taxon>Suessiales</taxon>
        <taxon>Symbiodiniaceae</taxon>
        <taxon>Cladocopium</taxon>
    </lineage>
</organism>
<evidence type="ECO:0000313" key="3">
    <source>
        <dbReference type="EMBL" id="CAI4016459.1"/>
    </source>
</evidence>
<accession>A0A9P1DVH5</accession>
<dbReference type="EMBL" id="CAMXCT030006586">
    <property type="protein sequence ID" value="CAL4803771.1"/>
    <property type="molecule type" value="Genomic_DNA"/>
</dbReference>
<protein>
    <submittedName>
        <fullName evidence="5">MULE transposase domain-containing protein</fullName>
    </submittedName>
</protein>
<sequence>MADQAVVPSERDSSDEGPASPVRGRQQKAWEVICKQALDPSESLRRAGQKWLQQQGILHNTLTASSDKGVKTLIARCSSCLSCSKQWCFSNREGQLQVETVGFCSGDKDLERLKRSHARAFAKDHTPGRALKKMSEAKIPKDERPEVFQLKNRRPKKEQTGPTEHSVSCLGDLREFVSDPPAGVTVFHDSMVLEKERVVLAFGLKEGINEILQEKSFPAFDEVAQHFAAKLLLEQTEKLGVPLMQPDPDDADASSEWDEKQLKMACELSCKTMWKWRSILRKAAEFSPVSLALEHSKLRAEIVAYLRGFGSEFKPWFDTHFQSYDADLAAMSRETTYAAWGFPVVVACYVKGRHYEATASLDA</sequence>
<keyword evidence="6" id="KW-1185">Reference proteome</keyword>
<dbReference type="EMBL" id="CAMXCT020006586">
    <property type="protein sequence ID" value="CAL1169834.1"/>
    <property type="molecule type" value="Genomic_DNA"/>
</dbReference>
<dbReference type="Proteomes" id="UP001152797">
    <property type="component" value="Unassembled WGS sequence"/>
</dbReference>
<gene>
    <name evidence="2" type="ORF">C1SCF055_LOCUS31082</name>
    <name evidence="3" type="ORF">C1SCF055_LOCUS41201</name>
</gene>
<name>A0A9P1DVH5_9DINO</name>
<feature type="region of interest" description="Disordered" evidence="1">
    <location>
        <begin position="1"/>
        <end position="27"/>
    </location>
</feature>
<dbReference type="EMBL" id="CAMXCT020003608">
    <property type="protein sequence ID" value="CAL1158725.1"/>
    <property type="molecule type" value="Genomic_DNA"/>
</dbReference>
<dbReference type="EMBL" id="CAMXCT030003608">
    <property type="protein sequence ID" value="CAL4792662.1"/>
    <property type="molecule type" value="Genomic_DNA"/>
</dbReference>
<dbReference type="EMBL" id="CAMXCT010003608">
    <property type="protein sequence ID" value="CAI4005350.1"/>
    <property type="molecule type" value="Genomic_DNA"/>
</dbReference>
<dbReference type="AlphaFoldDB" id="A0A9P1DVH5"/>
<dbReference type="EMBL" id="CAMXCT010006586">
    <property type="protein sequence ID" value="CAI4016459.1"/>
    <property type="molecule type" value="Genomic_DNA"/>
</dbReference>
<reference evidence="4" key="2">
    <citation type="submission" date="2024-04" db="EMBL/GenBank/DDBJ databases">
        <authorList>
            <person name="Chen Y."/>
            <person name="Shah S."/>
            <person name="Dougan E. K."/>
            <person name="Thang M."/>
            <person name="Chan C."/>
        </authorList>
    </citation>
    <scope>NUCLEOTIDE SEQUENCE [LARGE SCALE GENOMIC DNA]</scope>
</reference>
<proteinExistence type="predicted"/>
<evidence type="ECO:0000313" key="5">
    <source>
        <dbReference type="EMBL" id="CAL4792662.1"/>
    </source>
</evidence>
<reference evidence="3" key="1">
    <citation type="submission" date="2022-10" db="EMBL/GenBank/DDBJ databases">
        <authorList>
            <person name="Chen Y."/>
            <person name="Dougan E. K."/>
            <person name="Chan C."/>
            <person name="Rhodes N."/>
            <person name="Thang M."/>
        </authorList>
    </citation>
    <scope>NUCLEOTIDE SEQUENCE</scope>
</reference>
<evidence type="ECO:0000256" key="1">
    <source>
        <dbReference type="SAM" id="MobiDB-lite"/>
    </source>
</evidence>
<comment type="caution">
    <text evidence="3">The sequence shown here is derived from an EMBL/GenBank/DDBJ whole genome shotgun (WGS) entry which is preliminary data.</text>
</comment>
<evidence type="ECO:0000313" key="6">
    <source>
        <dbReference type="Proteomes" id="UP001152797"/>
    </source>
</evidence>
<evidence type="ECO:0000313" key="2">
    <source>
        <dbReference type="EMBL" id="CAI4005350.1"/>
    </source>
</evidence>
<evidence type="ECO:0000313" key="4">
    <source>
        <dbReference type="EMBL" id="CAL1158725.1"/>
    </source>
</evidence>